<evidence type="ECO:0000259" key="6">
    <source>
        <dbReference type="Pfam" id="PF16355"/>
    </source>
</evidence>
<feature type="domain" description="Glycoside hydrolase family 2" evidence="7">
    <location>
        <begin position="640"/>
        <end position="741"/>
    </location>
</feature>
<dbReference type="Proteomes" id="UP000051576">
    <property type="component" value="Unassembled WGS sequence"/>
</dbReference>
<proteinExistence type="inferred from homology"/>
<dbReference type="GO" id="GO:0004553">
    <property type="term" value="F:hydrolase activity, hydrolyzing O-glycosyl compounds"/>
    <property type="evidence" value="ECO:0007669"/>
    <property type="project" value="InterPro"/>
</dbReference>
<evidence type="ECO:0000256" key="2">
    <source>
        <dbReference type="ARBA" id="ARBA00022801"/>
    </source>
</evidence>
<dbReference type="SUPFAM" id="SSF49303">
    <property type="entry name" value="beta-Galactosidase/glucuronidase domain"/>
    <property type="match status" value="1"/>
</dbReference>
<protein>
    <submittedName>
        <fullName evidence="8">Uncharacterized protein</fullName>
    </submittedName>
</protein>
<dbReference type="InterPro" id="IPR017853">
    <property type="entry name" value="GH"/>
</dbReference>
<comment type="similarity">
    <text evidence="1">Belongs to the glycosyl hydrolase 2 family.</text>
</comment>
<sequence>MLTEKRDEFGVEGKTTGYFGGGKYLYTKSLTVNPLWKKQAVFLIFPGIYGLTQIKVNDQLVCEHHYGYSEIKVDLTSFLKMEQLKIEVFVDNSQQPNSRWYSGSGLYRPAYLLVEPSAGIENLEISTLGYQPAIISVTTKQQDTQVKIYFQDQLVYSGFEGEITIPDAHLWSAETPNLYRCVVENQNDTKQRLFGIVKIDNLPGKGLFVNGQAVKLRGGCIHHDNGILGACAFQDAEFRKVKILKENGFNAIRSAHNPCSDELLTACDQLGMYVLDEFCDGWYTPKNRYDYSNYIRADFKRDLTWMIQRDKEHPSVIMYSIGNEVTESASQPGVEFAQKLIKTIKQIDRKRPVTCGVNPMLNVLAVKGIGLYQADKVDKQSVQNKKKSSKKTGSAFFNVLMEKANWFTDKVSTTKTADRAISDIMGVLDVAGFNYGSRRYDSDVKRHASWNILGTETLVVDLPYNWERVEKYPNVIGDFVWSAFDYLGETGTGDWRYFSDPGLPLISGSGTIDILGNPGAENFFQRTVWGQQNKPFIGVRPLKVNQEIPQKSRWRFTNAISSWSWSGFENQKATIDVFCRASSVAIWINQKKIGQKRIKNFKATFQTKYIPGKITAIAYDRHGNELTSSCLMTAWGKTQLSAKPDKKVLRANGQDLCYLPIELVGLDGITKVTEDQQIKVTVTGAGKLQALGNANCTTNESYLDDVHSTYFGKALAIIRAGNDQGIVTVEISGKGLESLKVQLEVIGD</sequence>
<dbReference type="OrthoDB" id="9762066at2"/>
<comment type="caution">
    <text evidence="8">The sequence shown here is derived from an EMBL/GenBank/DDBJ whole genome shotgun (WGS) entry which is preliminary data.</text>
</comment>
<dbReference type="Gene3D" id="2.60.120.260">
    <property type="entry name" value="Galactose-binding domain-like"/>
    <property type="match status" value="1"/>
</dbReference>
<keyword evidence="9" id="KW-1185">Reference proteome</keyword>
<keyword evidence="3" id="KW-0326">Glycosidase</keyword>
<evidence type="ECO:0000256" key="3">
    <source>
        <dbReference type="ARBA" id="ARBA00023295"/>
    </source>
</evidence>
<dbReference type="InterPro" id="IPR006103">
    <property type="entry name" value="Glyco_hydro_2_cat"/>
</dbReference>
<evidence type="ECO:0000313" key="9">
    <source>
        <dbReference type="Proteomes" id="UP000051576"/>
    </source>
</evidence>
<dbReference type="InterPro" id="IPR008979">
    <property type="entry name" value="Galactose-bd-like_sf"/>
</dbReference>
<dbReference type="Pfam" id="PF18565">
    <property type="entry name" value="Glyco_hydro2_C5"/>
    <property type="match status" value="1"/>
</dbReference>
<dbReference type="PANTHER" id="PTHR42732:SF1">
    <property type="entry name" value="BETA-MANNOSIDASE"/>
    <property type="match status" value="1"/>
</dbReference>
<evidence type="ECO:0000313" key="8">
    <source>
        <dbReference type="EMBL" id="KRM86329.1"/>
    </source>
</evidence>
<dbReference type="PATRIC" id="fig|1133569.4.peg.1808"/>
<dbReference type="InterPro" id="IPR006102">
    <property type="entry name" value="Ig-like_GH2"/>
</dbReference>
<dbReference type="GO" id="GO:0005975">
    <property type="term" value="P:carbohydrate metabolic process"/>
    <property type="evidence" value="ECO:0007669"/>
    <property type="project" value="InterPro"/>
</dbReference>
<evidence type="ECO:0000259" key="7">
    <source>
        <dbReference type="Pfam" id="PF18565"/>
    </source>
</evidence>
<keyword evidence="2" id="KW-0378">Hydrolase</keyword>
<dbReference type="AlphaFoldDB" id="A0A0R2CD74"/>
<dbReference type="EMBL" id="AYYX01000053">
    <property type="protein sequence ID" value="KRM86329.1"/>
    <property type="molecule type" value="Genomic_DNA"/>
</dbReference>
<dbReference type="eggNOG" id="COG3250">
    <property type="taxonomic scope" value="Bacteria"/>
</dbReference>
<dbReference type="InterPro" id="IPR006101">
    <property type="entry name" value="Glyco_hydro_2"/>
</dbReference>
<dbReference type="InterPro" id="IPR032311">
    <property type="entry name" value="DUF4982"/>
</dbReference>
<dbReference type="PRINTS" id="PR00132">
    <property type="entry name" value="GLHYDRLASE2"/>
</dbReference>
<feature type="domain" description="Glycoside hydrolase family 2 catalytic" evidence="5">
    <location>
        <begin position="205"/>
        <end position="365"/>
    </location>
</feature>
<evidence type="ECO:0000259" key="4">
    <source>
        <dbReference type="Pfam" id="PF00703"/>
    </source>
</evidence>
<gene>
    <name evidence="8" type="ORF">FD21_GL001662</name>
</gene>
<feature type="domain" description="DUF4982" evidence="6">
    <location>
        <begin position="571"/>
        <end position="626"/>
    </location>
</feature>
<reference evidence="8 9" key="1">
    <citation type="journal article" date="2015" name="Genome Announc.">
        <title>Expanding the biotechnology potential of lactobacilli through comparative genomics of 213 strains and associated genera.</title>
        <authorList>
            <person name="Sun Z."/>
            <person name="Harris H.M."/>
            <person name="McCann A."/>
            <person name="Guo C."/>
            <person name="Argimon S."/>
            <person name="Zhang W."/>
            <person name="Yang X."/>
            <person name="Jeffery I.B."/>
            <person name="Cooney J.C."/>
            <person name="Kagawa T.F."/>
            <person name="Liu W."/>
            <person name="Song Y."/>
            <person name="Salvetti E."/>
            <person name="Wrobel A."/>
            <person name="Rasinkangas P."/>
            <person name="Parkhill J."/>
            <person name="Rea M.C."/>
            <person name="O'Sullivan O."/>
            <person name="Ritari J."/>
            <person name="Douillard F.P."/>
            <person name="Paul Ross R."/>
            <person name="Yang R."/>
            <person name="Briner A.E."/>
            <person name="Felis G.E."/>
            <person name="de Vos W.M."/>
            <person name="Barrangou R."/>
            <person name="Klaenhammer T.R."/>
            <person name="Caufield P.W."/>
            <person name="Cui Y."/>
            <person name="Zhang H."/>
            <person name="O'Toole P.W."/>
        </authorList>
    </citation>
    <scope>NUCLEOTIDE SEQUENCE [LARGE SCALE GENOMIC DNA]</scope>
    <source>
        <strain evidence="8 9">DSM 20605</strain>
    </source>
</reference>
<dbReference type="PANTHER" id="PTHR42732">
    <property type="entry name" value="BETA-GALACTOSIDASE"/>
    <property type="match status" value="1"/>
</dbReference>
<dbReference type="Gene3D" id="2.60.40.10">
    <property type="entry name" value="Immunoglobulins"/>
    <property type="match status" value="3"/>
</dbReference>
<dbReference type="STRING" id="1133569.FD21_GL001662"/>
<name>A0A0R2CD74_9LACO</name>
<dbReference type="InterPro" id="IPR051913">
    <property type="entry name" value="GH2_Domain-Containing"/>
</dbReference>
<dbReference type="InterPro" id="IPR036156">
    <property type="entry name" value="Beta-gal/glucu_dom_sf"/>
</dbReference>
<accession>A0A0R2CD74</accession>
<dbReference type="SUPFAM" id="SSF51445">
    <property type="entry name" value="(Trans)glycosidases"/>
    <property type="match status" value="1"/>
</dbReference>
<feature type="domain" description="Glycoside hydrolase family 2 immunoglobulin-like beta-sandwich" evidence="4">
    <location>
        <begin position="138"/>
        <end position="195"/>
    </location>
</feature>
<organism evidence="8 9">
    <name type="scientific">Liquorilactobacillus vini DSM 20605</name>
    <dbReference type="NCBI Taxonomy" id="1133569"/>
    <lineage>
        <taxon>Bacteria</taxon>
        <taxon>Bacillati</taxon>
        <taxon>Bacillota</taxon>
        <taxon>Bacilli</taxon>
        <taxon>Lactobacillales</taxon>
        <taxon>Lactobacillaceae</taxon>
        <taxon>Liquorilactobacillus</taxon>
    </lineage>
</organism>
<evidence type="ECO:0000256" key="1">
    <source>
        <dbReference type="ARBA" id="ARBA00007401"/>
    </source>
</evidence>
<dbReference type="Pfam" id="PF00703">
    <property type="entry name" value="Glyco_hydro_2"/>
    <property type="match status" value="1"/>
</dbReference>
<dbReference type="Pfam" id="PF02836">
    <property type="entry name" value="Glyco_hydro_2_C"/>
    <property type="match status" value="1"/>
</dbReference>
<dbReference type="InterPro" id="IPR040605">
    <property type="entry name" value="Glyco_hydro2_dom5"/>
</dbReference>
<dbReference type="Gene3D" id="3.20.20.80">
    <property type="entry name" value="Glycosidases"/>
    <property type="match status" value="1"/>
</dbReference>
<evidence type="ECO:0000259" key="5">
    <source>
        <dbReference type="Pfam" id="PF02836"/>
    </source>
</evidence>
<dbReference type="InterPro" id="IPR013783">
    <property type="entry name" value="Ig-like_fold"/>
</dbReference>
<dbReference type="SUPFAM" id="SSF49785">
    <property type="entry name" value="Galactose-binding domain-like"/>
    <property type="match status" value="1"/>
</dbReference>
<dbReference type="Pfam" id="PF16355">
    <property type="entry name" value="DUF4982"/>
    <property type="match status" value="1"/>
</dbReference>